<reference evidence="1 2" key="1">
    <citation type="submission" date="2019-12" db="EMBL/GenBank/DDBJ databases">
        <authorList>
            <person name="Wolfe R."/>
            <person name="Danczak R."/>
            <person name="Wilkins M."/>
        </authorList>
    </citation>
    <scope>NUCLEOTIDE SEQUENCE [LARGE SCALE GENOMIC DNA]</scope>
    <source>
        <strain evidence="1">X2_MaxBin.013</strain>
    </source>
</reference>
<organism evidence="1 2">
    <name type="scientific">Candidatus Saganbacteria bacterium</name>
    <dbReference type="NCBI Taxonomy" id="2575572"/>
    <lineage>
        <taxon>Bacteria</taxon>
        <taxon>Bacillati</taxon>
        <taxon>Saganbacteria</taxon>
    </lineage>
</organism>
<evidence type="ECO:0000313" key="2">
    <source>
        <dbReference type="Proteomes" id="UP000488506"/>
    </source>
</evidence>
<dbReference type="EMBL" id="WPAF01000003">
    <property type="protein sequence ID" value="KAF0134931.1"/>
    <property type="molecule type" value="Genomic_DNA"/>
</dbReference>
<sequence>MLTRLERILKNLFSVAQKVELKITQIREGLSELESSYELWAQYLFLFVVFHRINEVLMENGKEAFDREAIKGCRNALAHPEVTSLPFVCSLDEDDKYEDLYIKKEADVKKNKKGKTTYRAFKHLLMRFDISDSEKRTLVYSYLTDTLNGFKKHIIGLGINL</sequence>
<protein>
    <submittedName>
        <fullName evidence="1">Uncharacterized protein</fullName>
    </submittedName>
</protein>
<dbReference type="Proteomes" id="UP000488506">
    <property type="component" value="Unassembled WGS sequence"/>
</dbReference>
<name>A0A833NXH5_UNCSA</name>
<dbReference type="AlphaFoldDB" id="A0A833NXH5"/>
<gene>
    <name evidence="1" type="ORF">FD145_312</name>
</gene>
<proteinExistence type="predicted"/>
<comment type="caution">
    <text evidence="1">The sequence shown here is derived from an EMBL/GenBank/DDBJ whole genome shotgun (WGS) entry which is preliminary data.</text>
</comment>
<evidence type="ECO:0000313" key="1">
    <source>
        <dbReference type="EMBL" id="KAF0134931.1"/>
    </source>
</evidence>
<accession>A0A833NXH5</accession>